<dbReference type="Proteomes" id="UP001454036">
    <property type="component" value="Unassembled WGS sequence"/>
</dbReference>
<comment type="caution">
    <text evidence="2">The sequence shown here is derived from an EMBL/GenBank/DDBJ whole genome shotgun (WGS) entry which is preliminary data.</text>
</comment>
<reference evidence="2 3" key="1">
    <citation type="submission" date="2024-01" db="EMBL/GenBank/DDBJ databases">
        <title>The complete chloroplast genome sequence of Lithospermum erythrorhizon: insights into the phylogenetic relationship among Boraginaceae species and the maternal lineages of purple gromwells.</title>
        <authorList>
            <person name="Okada T."/>
            <person name="Watanabe K."/>
        </authorList>
    </citation>
    <scope>NUCLEOTIDE SEQUENCE [LARGE SCALE GENOMIC DNA]</scope>
</reference>
<name>A0AAV3PX96_LITER</name>
<sequence>MQNVVSETVSRRRTRASAAALKTKREAAGLVEERSESGESIDLEELESLNKKKKAAEKGKGKRPCS</sequence>
<evidence type="ECO:0000313" key="3">
    <source>
        <dbReference type="Proteomes" id="UP001454036"/>
    </source>
</evidence>
<evidence type="ECO:0000313" key="2">
    <source>
        <dbReference type="EMBL" id="GAA0155671.1"/>
    </source>
</evidence>
<protein>
    <submittedName>
        <fullName evidence="2">Uncharacterized protein</fullName>
    </submittedName>
</protein>
<organism evidence="2 3">
    <name type="scientific">Lithospermum erythrorhizon</name>
    <name type="common">Purple gromwell</name>
    <name type="synonym">Lithospermum officinale var. erythrorhizon</name>
    <dbReference type="NCBI Taxonomy" id="34254"/>
    <lineage>
        <taxon>Eukaryota</taxon>
        <taxon>Viridiplantae</taxon>
        <taxon>Streptophyta</taxon>
        <taxon>Embryophyta</taxon>
        <taxon>Tracheophyta</taxon>
        <taxon>Spermatophyta</taxon>
        <taxon>Magnoliopsida</taxon>
        <taxon>eudicotyledons</taxon>
        <taxon>Gunneridae</taxon>
        <taxon>Pentapetalae</taxon>
        <taxon>asterids</taxon>
        <taxon>lamiids</taxon>
        <taxon>Boraginales</taxon>
        <taxon>Boraginaceae</taxon>
        <taxon>Boraginoideae</taxon>
        <taxon>Lithospermeae</taxon>
        <taxon>Lithospermum</taxon>
    </lineage>
</organism>
<feature type="region of interest" description="Disordered" evidence="1">
    <location>
        <begin position="1"/>
        <end position="42"/>
    </location>
</feature>
<gene>
    <name evidence="2" type="ORF">LIER_13352</name>
</gene>
<proteinExistence type="predicted"/>
<dbReference type="EMBL" id="BAABME010002684">
    <property type="protein sequence ID" value="GAA0155671.1"/>
    <property type="molecule type" value="Genomic_DNA"/>
</dbReference>
<accession>A0AAV3PX96</accession>
<dbReference type="AlphaFoldDB" id="A0AAV3PX96"/>
<evidence type="ECO:0000256" key="1">
    <source>
        <dbReference type="SAM" id="MobiDB-lite"/>
    </source>
</evidence>
<feature type="compositionally biased region" description="Basic and acidic residues" evidence="1">
    <location>
        <begin position="23"/>
        <end position="37"/>
    </location>
</feature>
<keyword evidence="3" id="KW-1185">Reference proteome</keyword>